<gene>
    <name evidence="4" type="ORF">EQG49_05635</name>
</gene>
<accession>A0A4P6YTJ7</accession>
<keyword evidence="2" id="KW-1133">Transmembrane helix</keyword>
<dbReference type="PANTHER" id="PTHR36435:SF1">
    <property type="entry name" value="CAAX AMINO TERMINAL PROTEASE FAMILY PROTEIN"/>
    <property type="match status" value="1"/>
</dbReference>
<dbReference type="KEGG" id="wei:EQG49_05635"/>
<evidence type="ECO:0000256" key="2">
    <source>
        <dbReference type="SAM" id="Phobius"/>
    </source>
</evidence>
<evidence type="ECO:0000259" key="3">
    <source>
        <dbReference type="Pfam" id="PF02517"/>
    </source>
</evidence>
<keyword evidence="2" id="KW-0472">Membrane</keyword>
<feature type="transmembrane region" description="Helical" evidence="2">
    <location>
        <begin position="220"/>
        <end position="241"/>
    </location>
</feature>
<feature type="domain" description="CAAX prenyl protease 2/Lysostaphin resistance protein A-like" evidence="3">
    <location>
        <begin position="103"/>
        <end position="207"/>
    </location>
</feature>
<dbReference type="Pfam" id="PF02517">
    <property type="entry name" value="Rce1-like"/>
    <property type="match status" value="1"/>
</dbReference>
<keyword evidence="4" id="KW-0482">Metalloprotease</keyword>
<dbReference type="InterPro" id="IPR003675">
    <property type="entry name" value="Rce1/LyrA-like_dom"/>
</dbReference>
<evidence type="ECO:0000313" key="5">
    <source>
        <dbReference type="Proteomes" id="UP000292886"/>
    </source>
</evidence>
<proteinExistence type="inferred from homology"/>
<keyword evidence="4" id="KW-0378">Hydrolase</keyword>
<evidence type="ECO:0000313" key="4">
    <source>
        <dbReference type="EMBL" id="QBO35977.1"/>
    </source>
</evidence>
<comment type="similarity">
    <text evidence="1">Belongs to the UPF0177 family.</text>
</comment>
<feature type="transmembrane region" description="Helical" evidence="2">
    <location>
        <begin position="33"/>
        <end position="55"/>
    </location>
</feature>
<dbReference type="GO" id="GO:0004175">
    <property type="term" value="F:endopeptidase activity"/>
    <property type="evidence" value="ECO:0007669"/>
    <property type="project" value="UniProtKB-ARBA"/>
</dbReference>
<dbReference type="OrthoDB" id="4131070at2"/>
<dbReference type="GO" id="GO:0008237">
    <property type="term" value="F:metallopeptidase activity"/>
    <property type="evidence" value="ECO:0007669"/>
    <property type="project" value="UniProtKB-KW"/>
</dbReference>
<dbReference type="RefSeq" id="WP_133363056.1">
    <property type="nucleotide sequence ID" value="NZ_CP037940.1"/>
</dbReference>
<organism evidence="4 5">
    <name type="scientific">Periweissella cryptocerci</name>
    <dbReference type="NCBI Taxonomy" id="2506420"/>
    <lineage>
        <taxon>Bacteria</taxon>
        <taxon>Bacillati</taxon>
        <taxon>Bacillota</taxon>
        <taxon>Bacilli</taxon>
        <taxon>Lactobacillales</taxon>
        <taxon>Lactobacillaceae</taxon>
        <taxon>Periweissella</taxon>
    </lineage>
</organism>
<dbReference type="AlphaFoldDB" id="A0A4P6YTJ7"/>
<evidence type="ECO:0000256" key="1">
    <source>
        <dbReference type="ARBA" id="ARBA00009067"/>
    </source>
</evidence>
<dbReference type="GO" id="GO:0006508">
    <property type="term" value="P:proteolysis"/>
    <property type="evidence" value="ECO:0007669"/>
    <property type="project" value="UniProtKB-KW"/>
</dbReference>
<protein>
    <submittedName>
        <fullName evidence="4">CPBP family intramembrane metalloprotease</fullName>
    </submittedName>
</protein>
<dbReference type="PANTHER" id="PTHR36435">
    <property type="entry name" value="SLR1288 PROTEIN"/>
    <property type="match status" value="1"/>
</dbReference>
<dbReference type="InterPro" id="IPR052710">
    <property type="entry name" value="CAAX_protease"/>
</dbReference>
<keyword evidence="4" id="KW-0645">Protease</keyword>
<feature type="transmembrane region" description="Helical" evidence="2">
    <location>
        <begin position="76"/>
        <end position="93"/>
    </location>
</feature>
<keyword evidence="2" id="KW-0812">Transmembrane</keyword>
<sequence length="257" mass="29049">MKKLILCFTTFILLLVGEGLISAKLLPILNAYSLYYGFILVLYAILTFFIVKYLLRKFFKHNMTLRFINFKILRTDLVLFFIIGLIAIIVAIMDFMHPSNPQFNLLVIINALTAGIFEEVIFRGGVLYILLKAFRWLTNPPLCAALVSSLIFGCAHLENLFFTTQSLTATLQQVFSAAILGLVCAIIYLRTGSLIYPMILHFLNDFVSFLSTNDLNNTSVSWFLVIISVGILLVLLIGVYLSKTNHSKNTVLLLQDF</sequence>
<dbReference type="Proteomes" id="UP000292886">
    <property type="component" value="Chromosome"/>
</dbReference>
<reference evidence="5" key="1">
    <citation type="submission" date="2019-03" db="EMBL/GenBank/DDBJ databases">
        <title>Weissella sp. 26KH-42 Genome sequencing.</title>
        <authorList>
            <person name="Heo J."/>
            <person name="Kim S.-J."/>
            <person name="Kim J.-S."/>
            <person name="Hong S.-B."/>
            <person name="Kwon S.-W."/>
        </authorList>
    </citation>
    <scope>NUCLEOTIDE SEQUENCE [LARGE SCALE GENOMIC DNA]</scope>
    <source>
        <strain evidence="5">26KH-42</strain>
    </source>
</reference>
<feature type="transmembrane region" description="Helical" evidence="2">
    <location>
        <begin position="105"/>
        <end position="130"/>
    </location>
</feature>
<dbReference type="EMBL" id="CP037940">
    <property type="protein sequence ID" value="QBO35977.1"/>
    <property type="molecule type" value="Genomic_DNA"/>
</dbReference>
<feature type="transmembrane region" description="Helical" evidence="2">
    <location>
        <begin position="174"/>
        <end position="199"/>
    </location>
</feature>
<keyword evidence="5" id="KW-1185">Reference proteome</keyword>
<dbReference type="GO" id="GO:0080120">
    <property type="term" value="P:CAAX-box protein maturation"/>
    <property type="evidence" value="ECO:0007669"/>
    <property type="project" value="UniProtKB-ARBA"/>
</dbReference>
<name>A0A4P6YTJ7_9LACO</name>